<sequence>MSEFTDILTHARRLNAATKELTVAELNDVAAKLANIIEQRKDDEAEQQRQQAAKQLEIERIRKQIADAGLNPEEVLGTEAGVSKGKSKRKPYKKRAPKPAKYKYIDANGESKTWTGQGRTPKPIQEALNAGRSLNDFLI</sequence>
<dbReference type="Pfam" id="PF00816">
    <property type="entry name" value="Histone_HNS"/>
    <property type="match status" value="1"/>
</dbReference>
<dbReference type="GO" id="GO:0001217">
    <property type="term" value="F:DNA-binding transcription repressor activity"/>
    <property type="evidence" value="ECO:0007669"/>
    <property type="project" value="TreeGrafter"/>
</dbReference>
<dbReference type="Gene3D" id="1.10.287.1050">
    <property type="entry name" value="H-NS histone-like proteins"/>
    <property type="match status" value="1"/>
</dbReference>
<feature type="compositionally biased region" description="Basic residues" evidence="7">
    <location>
        <begin position="85"/>
        <end position="101"/>
    </location>
</feature>
<dbReference type="PIRSF" id="PIRSF002096">
    <property type="entry name" value="HnS"/>
    <property type="match status" value="1"/>
</dbReference>
<dbReference type="SMART" id="SM00528">
    <property type="entry name" value="HNS"/>
    <property type="match status" value="1"/>
</dbReference>
<feature type="DNA-binding region" evidence="6">
    <location>
        <begin position="117"/>
        <end position="122"/>
    </location>
</feature>
<dbReference type="SUPFAM" id="SSF81273">
    <property type="entry name" value="H-NS histone-like proteins"/>
    <property type="match status" value="2"/>
</dbReference>
<keyword evidence="4 5" id="KW-0238">DNA-binding</keyword>
<dbReference type="InterPro" id="IPR054180">
    <property type="entry name" value="H-NS-like_N"/>
</dbReference>
<comment type="similarity">
    <text evidence="2 5">Belongs to the histone-like protein H-NS family.</text>
</comment>
<dbReference type="GO" id="GO:0003680">
    <property type="term" value="F:minor groove of adenine-thymine-rich DNA binding"/>
    <property type="evidence" value="ECO:0007669"/>
    <property type="project" value="TreeGrafter"/>
</dbReference>
<protein>
    <recommendedName>
        <fullName evidence="5">DNA-binding protein</fullName>
    </recommendedName>
</protein>
<dbReference type="Proteomes" id="UP000286934">
    <property type="component" value="Unassembled WGS sequence"/>
</dbReference>
<evidence type="ECO:0000313" key="10">
    <source>
        <dbReference type="Proteomes" id="UP000286934"/>
    </source>
</evidence>
<dbReference type="InterPro" id="IPR037150">
    <property type="entry name" value="H-NS_C_dom_sf"/>
</dbReference>
<evidence type="ECO:0000256" key="5">
    <source>
        <dbReference type="PIRNR" id="PIRNR002096"/>
    </source>
</evidence>
<dbReference type="GO" id="GO:0003681">
    <property type="term" value="F:bent DNA binding"/>
    <property type="evidence" value="ECO:0007669"/>
    <property type="project" value="TreeGrafter"/>
</dbReference>
<evidence type="ECO:0000256" key="1">
    <source>
        <dbReference type="ARBA" id="ARBA00004453"/>
    </source>
</evidence>
<evidence type="ECO:0000256" key="2">
    <source>
        <dbReference type="ARBA" id="ARBA00010610"/>
    </source>
</evidence>
<feature type="region of interest" description="Disordered" evidence="7">
    <location>
        <begin position="80"/>
        <end position="127"/>
    </location>
</feature>
<evidence type="ECO:0000259" key="8">
    <source>
        <dbReference type="SMART" id="SM00528"/>
    </source>
</evidence>
<keyword evidence="3" id="KW-0963">Cytoplasm</keyword>
<dbReference type="GO" id="GO:0032993">
    <property type="term" value="C:protein-DNA complex"/>
    <property type="evidence" value="ECO:0007669"/>
    <property type="project" value="TreeGrafter"/>
</dbReference>
<dbReference type="InterPro" id="IPR027444">
    <property type="entry name" value="H-NS_C_dom"/>
</dbReference>
<name>A0A432WY23_9GAMM</name>
<dbReference type="InterPro" id="IPR001801">
    <property type="entry name" value="Histone_HNS"/>
</dbReference>
<feature type="domain" description="DNA-binding protein H-NS-like C-terminal" evidence="8">
    <location>
        <begin position="92"/>
        <end position="139"/>
    </location>
</feature>
<evidence type="ECO:0000256" key="7">
    <source>
        <dbReference type="SAM" id="MobiDB-lite"/>
    </source>
</evidence>
<dbReference type="GO" id="GO:0030527">
    <property type="term" value="F:structural constituent of chromatin"/>
    <property type="evidence" value="ECO:0007669"/>
    <property type="project" value="InterPro"/>
</dbReference>
<dbReference type="InterPro" id="IPR027454">
    <property type="entry name" value="Histone_HNS_N"/>
</dbReference>
<keyword evidence="10" id="KW-1185">Reference proteome</keyword>
<organism evidence="9 10">
    <name type="scientific">Aliidiomarina shirensis</name>
    <dbReference type="NCBI Taxonomy" id="1048642"/>
    <lineage>
        <taxon>Bacteria</taxon>
        <taxon>Pseudomonadati</taxon>
        <taxon>Pseudomonadota</taxon>
        <taxon>Gammaproteobacteria</taxon>
        <taxon>Alteromonadales</taxon>
        <taxon>Idiomarinaceae</taxon>
        <taxon>Aliidiomarina</taxon>
    </lineage>
</organism>
<accession>A0A432WY23</accession>
<dbReference type="FunFam" id="4.10.430.10:FF:000001">
    <property type="entry name" value="DNA-binding protein"/>
    <property type="match status" value="1"/>
</dbReference>
<dbReference type="GO" id="GO:0046983">
    <property type="term" value="F:protein dimerization activity"/>
    <property type="evidence" value="ECO:0007669"/>
    <property type="project" value="InterPro"/>
</dbReference>
<proteinExistence type="inferred from homology"/>
<dbReference type="GO" id="GO:0009295">
    <property type="term" value="C:nucleoid"/>
    <property type="evidence" value="ECO:0007669"/>
    <property type="project" value="UniProtKB-SubCell"/>
</dbReference>
<evidence type="ECO:0000256" key="6">
    <source>
        <dbReference type="PIRSR" id="PIRSR002096-1"/>
    </source>
</evidence>
<dbReference type="EMBL" id="PIPP01000001">
    <property type="protein sequence ID" value="RUO38665.1"/>
    <property type="molecule type" value="Genomic_DNA"/>
</dbReference>
<evidence type="ECO:0000256" key="3">
    <source>
        <dbReference type="ARBA" id="ARBA00022490"/>
    </source>
</evidence>
<evidence type="ECO:0000313" key="9">
    <source>
        <dbReference type="EMBL" id="RUO38665.1"/>
    </source>
</evidence>
<dbReference type="Pfam" id="PF22470">
    <property type="entry name" value="Histone_HNS_N"/>
    <property type="match status" value="1"/>
</dbReference>
<comment type="caution">
    <text evidence="9">The sequence shown here is derived from an EMBL/GenBank/DDBJ whole genome shotgun (WGS) entry which is preliminary data.</text>
</comment>
<comment type="subcellular location">
    <subcellularLocation>
        <location evidence="1">Cytoplasm</location>
        <location evidence="1">Nucleoid</location>
    </subcellularLocation>
</comment>
<dbReference type="RefSeq" id="WP_126805880.1">
    <property type="nucleotide sequence ID" value="NZ_PIPP01000001.1"/>
</dbReference>
<dbReference type="AlphaFoldDB" id="A0A432WY23"/>
<evidence type="ECO:0000256" key="4">
    <source>
        <dbReference type="ARBA" id="ARBA00023125"/>
    </source>
</evidence>
<dbReference type="OrthoDB" id="6088948at2"/>
<dbReference type="Gene3D" id="4.10.430.10">
    <property type="entry name" value="Histone-like protein H-NS, C-terminal domain"/>
    <property type="match status" value="1"/>
</dbReference>
<dbReference type="GO" id="GO:0005829">
    <property type="term" value="C:cytosol"/>
    <property type="evidence" value="ECO:0007669"/>
    <property type="project" value="TreeGrafter"/>
</dbReference>
<reference evidence="10" key="1">
    <citation type="journal article" date="2018" name="Front. Microbiol.">
        <title>Genome-Based Analysis Reveals the Taxonomy and Diversity of the Family Idiomarinaceae.</title>
        <authorList>
            <person name="Liu Y."/>
            <person name="Lai Q."/>
            <person name="Shao Z."/>
        </authorList>
    </citation>
    <scope>NUCLEOTIDE SEQUENCE [LARGE SCALE GENOMIC DNA]</scope>
    <source>
        <strain evidence="10">AIS</strain>
    </source>
</reference>
<gene>
    <name evidence="9" type="ORF">CWE13_03185</name>
</gene>
<dbReference type="PANTHER" id="PTHR38097:SF2">
    <property type="entry name" value="DNA-BINDING PROTEIN STPA"/>
    <property type="match status" value="1"/>
</dbReference>
<dbReference type="GO" id="GO:0000976">
    <property type="term" value="F:transcription cis-regulatory region binding"/>
    <property type="evidence" value="ECO:0007669"/>
    <property type="project" value="TreeGrafter"/>
</dbReference>
<dbReference type="PANTHER" id="PTHR38097">
    <property type="match status" value="1"/>
</dbReference>